<proteinExistence type="predicted"/>
<protein>
    <submittedName>
        <fullName evidence="4">Oligopeptide ABC transporter periplasmic peptide-binding protein</fullName>
    </submittedName>
</protein>
<dbReference type="PATRIC" id="fig|1177154.3.peg.933"/>
<dbReference type="Gene3D" id="3.40.190.10">
    <property type="entry name" value="Periplasmic binding protein-like II"/>
    <property type="match status" value="1"/>
</dbReference>
<dbReference type="Pfam" id="PF00496">
    <property type="entry name" value="SBP_bac_5"/>
    <property type="match status" value="1"/>
</dbReference>
<dbReference type="InterPro" id="IPR000914">
    <property type="entry name" value="SBP_5_dom"/>
</dbReference>
<dbReference type="PANTHER" id="PTHR30290">
    <property type="entry name" value="PERIPLASMIC BINDING COMPONENT OF ABC TRANSPORTER"/>
    <property type="match status" value="1"/>
</dbReference>
<evidence type="ECO:0000256" key="1">
    <source>
        <dbReference type="ARBA" id="ARBA00022729"/>
    </source>
</evidence>
<accession>A0A095SN00</accession>
<evidence type="ECO:0000259" key="3">
    <source>
        <dbReference type="Pfam" id="PF00496"/>
    </source>
</evidence>
<evidence type="ECO:0000313" key="5">
    <source>
        <dbReference type="Proteomes" id="UP000029444"/>
    </source>
</evidence>
<dbReference type="PANTHER" id="PTHR30290:SF64">
    <property type="entry name" value="ABC TRANSPORTER PERIPLASMIC BINDING PROTEIN"/>
    <property type="match status" value="1"/>
</dbReference>
<organism evidence="4 5">
    <name type="scientific">Alcanivorax nanhaiticus</name>
    <dbReference type="NCBI Taxonomy" id="1177154"/>
    <lineage>
        <taxon>Bacteria</taxon>
        <taxon>Pseudomonadati</taxon>
        <taxon>Pseudomonadota</taxon>
        <taxon>Gammaproteobacteria</taxon>
        <taxon>Oceanospirillales</taxon>
        <taxon>Alcanivoracaceae</taxon>
        <taxon>Alcanivorax</taxon>
    </lineage>
</organism>
<dbReference type="SUPFAM" id="SSF53850">
    <property type="entry name" value="Periplasmic binding protein-like II"/>
    <property type="match status" value="1"/>
</dbReference>
<dbReference type="AlphaFoldDB" id="A0A095SN00"/>
<dbReference type="Proteomes" id="UP000029444">
    <property type="component" value="Unassembled WGS sequence"/>
</dbReference>
<dbReference type="InterPro" id="IPR030678">
    <property type="entry name" value="Peptide/Ni-bd"/>
</dbReference>
<dbReference type="STRING" id="1177154.Y5S_00923"/>
<evidence type="ECO:0000256" key="2">
    <source>
        <dbReference type="SAM" id="MobiDB-lite"/>
    </source>
</evidence>
<sequence>MANHGTIHTRMLRGLIIGLCLCTGLADAAINKGHAIAMHGEPLYPADFKHFRYTNPEAPKGGSLRLHVVGSFDSLNPFVPKGRPAAGMGATDNSHLYDSLTVRGEDEPFTQYGLLAKTIEWPEDRSWVRYHLNDKATFSDGHPVRAEDVAWTFKTLLDKGHPFYSFYYAEVKEVEVNDPLTVTFRFDKDSVNKELPLIIGQLPILPKHIWADKEFEKAGMTIPVGSGPYRVASADPGKKIVYQRRDDYWAKDLPVMKGRNNFDTISYDYYLDANVALEAFKGGNYDWRNENNSKEWATSYKGPAFSKGIIKTESVTHHNPWGAQGFLFNLRKPLFEDIVLRKAIGFAFDFEWSNNNLFYGQYKRNRSYFENSDMAATGLPSEAELALLEPFREQLPAAVFDKEYQPPKSDGSGRPRENLREAQQLLKAAGYQFRDGNLFSPAGKPVTFEIMLGSPAFERIVLPFSRNLKALGITAKVVTIDSAQYVERIRNFEFDMVVGRIGQSSSPGNEQKEYWSSEAAKHPGSRNTIGIQNPVVDALVDKIIAAPDREALINSCKALDRVLQWNYYSVLNWYTDQHRIAYQSRLRHPDFGKYVGGDTSLDTWWDSTAK</sequence>
<feature type="domain" description="Solute-binding protein family 5" evidence="3">
    <location>
        <begin position="113"/>
        <end position="518"/>
    </location>
</feature>
<evidence type="ECO:0000313" key="4">
    <source>
        <dbReference type="EMBL" id="KGD65699.1"/>
    </source>
</evidence>
<feature type="compositionally biased region" description="Basic and acidic residues" evidence="2">
    <location>
        <begin position="510"/>
        <end position="521"/>
    </location>
</feature>
<dbReference type="GO" id="GO:0030288">
    <property type="term" value="C:outer membrane-bounded periplasmic space"/>
    <property type="evidence" value="ECO:0007669"/>
    <property type="project" value="TreeGrafter"/>
</dbReference>
<dbReference type="GO" id="GO:0015833">
    <property type="term" value="P:peptide transport"/>
    <property type="evidence" value="ECO:0007669"/>
    <property type="project" value="TreeGrafter"/>
</dbReference>
<dbReference type="EMBL" id="ARXV01000003">
    <property type="protein sequence ID" value="KGD65699.1"/>
    <property type="molecule type" value="Genomic_DNA"/>
</dbReference>
<dbReference type="CDD" id="cd08497">
    <property type="entry name" value="MbnE-like"/>
    <property type="match status" value="1"/>
</dbReference>
<name>A0A095SN00_9GAMM</name>
<dbReference type="GO" id="GO:0042884">
    <property type="term" value="P:microcin transport"/>
    <property type="evidence" value="ECO:0007669"/>
    <property type="project" value="TreeGrafter"/>
</dbReference>
<reference evidence="4 5" key="1">
    <citation type="submission" date="2012-09" db="EMBL/GenBank/DDBJ databases">
        <title>Genome Sequence of alkane-degrading Bacterium Alcanivorax sp. 19-m-6.</title>
        <authorList>
            <person name="Lai Q."/>
            <person name="Shao Z."/>
        </authorList>
    </citation>
    <scope>NUCLEOTIDE SEQUENCE [LARGE SCALE GENOMIC DNA]</scope>
    <source>
        <strain evidence="4 5">19-m-6</strain>
    </source>
</reference>
<keyword evidence="5" id="KW-1185">Reference proteome</keyword>
<gene>
    <name evidence="4" type="ORF">Y5S_00923</name>
</gene>
<dbReference type="OrthoDB" id="9803988at2"/>
<dbReference type="eggNOG" id="COG4166">
    <property type="taxonomic scope" value="Bacteria"/>
</dbReference>
<dbReference type="PIRSF" id="PIRSF002741">
    <property type="entry name" value="MppA"/>
    <property type="match status" value="1"/>
</dbReference>
<dbReference type="GO" id="GO:0043190">
    <property type="term" value="C:ATP-binding cassette (ABC) transporter complex"/>
    <property type="evidence" value="ECO:0007669"/>
    <property type="project" value="InterPro"/>
</dbReference>
<dbReference type="Gene3D" id="3.10.105.10">
    <property type="entry name" value="Dipeptide-binding Protein, Domain 3"/>
    <property type="match status" value="1"/>
</dbReference>
<feature type="region of interest" description="Disordered" evidence="2">
    <location>
        <begin position="503"/>
        <end position="526"/>
    </location>
</feature>
<keyword evidence="1" id="KW-0732">Signal</keyword>
<dbReference type="RefSeq" id="WP_035230898.1">
    <property type="nucleotide sequence ID" value="NZ_ARXV01000003.1"/>
</dbReference>
<dbReference type="InterPro" id="IPR039424">
    <property type="entry name" value="SBP_5"/>
</dbReference>
<dbReference type="FunFam" id="3.10.105.10:FF:000005">
    <property type="entry name" value="ABC transporter substrate-binding protein"/>
    <property type="match status" value="1"/>
</dbReference>
<comment type="caution">
    <text evidence="4">The sequence shown here is derived from an EMBL/GenBank/DDBJ whole genome shotgun (WGS) entry which is preliminary data.</text>
</comment>
<dbReference type="GO" id="GO:1904680">
    <property type="term" value="F:peptide transmembrane transporter activity"/>
    <property type="evidence" value="ECO:0007669"/>
    <property type="project" value="TreeGrafter"/>
</dbReference>